<evidence type="ECO:0000313" key="10">
    <source>
        <dbReference type="Proteomes" id="UP001497516"/>
    </source>
</evidence>
<evidence type="ECO:0000256" key="5">
    <source>
        <dbReference type="ARBA" id="ARBA00035266"/>
    </source>
</evidence>
<evidence type="ECO:0000256" key="2">
    <source>
        <dbReference type="ARBA" id="ARBA00022884"/>
    </source>
</evidence>
<dbReference type="InterPro" id="IPR036870">
    <property type="entry name" value="Ribosomal_bS18_sf"/>
</dbReference>
<dbReference type="AlphaFoldDB" id="A0AAV2C7Z7"/>
<evidence type="ECO:0000256" key="8">
    <source>
        <dbReference type="SAM" id="MobiDB-lite"/>
    </source>
</evidence>
<feature type="region of interest" description="Disordered" evidence="8">
    <location>
        <begin position="70"/>
        <end position="97"/>
    </location>
</feature>
<dbReference type="GO" id="GO:0070181">
    <property type="term" value="F:small ribosomal subunit rRNA binding"/>
    <property type="evidence" value="ECO:0007669"/>
    <property type="project" value="TreeGrafter"/>
</dbReference>
<evidence type="ECO:0000256" key="6">
    <source>
        <dbReference type="ARBA" id="ARBA00035368"/>
    </source>
</evidence>
<dbReference type="PRINTS" id="PR00974">
    <property type="entry name" value="RIBOSOMALS18"/>
</dbReference>
<dbReference type="Gene3D" id="4.10.640.10">
    <property type="entry name" value="Ribosomal protein S18"/>
    <property type="match status" value="1"/>
</dbReference>
<dbReference type="GO" id="GO:0006412">
    <property type="term" value="P:translation"/>
    <property type="evidence" value="ECO:0007669"/>
    <property type="project" value="InterPro"/>
</dbReference>
<accession>A0AAV2C7Z7</accession>
<keyword evidence="10" id="KW-1185">Reference proteome</keyword>
<comment type="similarity">
    <text evidence="7">Belongs to the bacterial ribosomal protein bS18 family.</text>
</comment>
<evidence type="ECO:0000256" key="1">
    <source>
        <dbReference type="ARBA" id="ARBA00022730"/>
    </source>
</evidence>
<evidence type="ECO:0000313" key="9">
    <source>
        <dbReference type="EMBL" id="CAL1352028.1"/>
    </source>
</evidence>
<dbReference type="Proteomes" id="UP001497516">
    <property type="component" value="Chromosome 1"/>
</dbReference>
<keyword evidence="2" id="KW-0694">RNA-binding</keyword>
<dbReference type="SUPFAM" id="SSF46911">
    <property type="entry name" value="Ribosomal protein S18"/>
    <property type="match status" value="1"/>
</dbReference>
<dbReference type="HAMAP" id="MF_00270">
    <property type="entry name" value="Ribosomal_bS18"/>
    <property type="match status" value="1"/>
</dbReference>
<sequence length="246" mass="27014">MRALAPLLRSALNNAPTGRIQLLDPSFASAKSLFTNAAAASEPTDNFAQRLFRKSDEGGMGFYRQLEKAQNALHQRPPSSASVGGAGDSGSYNTLQDGMDQKLKNSAMDFRFDSVSGGGTSFANKQDPGGFQPNPSLYPRPFNDSRQQRPYRPRPRYEFKVTTEEVLKKADFRNVRFLANFITEAGIIVKRSKTGISAKAQRKIAREIKTARAFGLLPFTTMGTKSFVFGQTMDEAESPVAKPPGY</sequence>
<keyword evidence="4 7" id="KW-0687">Ribonucleoprotein</keyword>
<dbReference type="NCBIfam" id="TIGR00165">
    <property type="entry name" value="S18"/>
    <property type="match status" value="1"/>
</dbReference>
<keyword evidence="1" id="KW-0699">rRNA-binding</keyword>
<feature type="region of interest" description="Disordered" evidence="8">
    <location>
        <begin position="118"/>
        <end position="154"/>
    </location>
</feature>
<dbReference type="PANTHER" id="PTHR13479:SF65">
    <property type="entry name" value="F10K1.8 PROTEIN"/>
    <property type="match status" value="1"/>
</dbReference>
<dbReference type="Pfam" id="PF01084">
    <property type="entry name" value="Ribosomal_S18"/>
    <property type="match status" value="1"/>
</dbReference>
<protein>
    <recommendedName>
        <fullName evidence="5">Small ribosomal subunit protein bS18c</fullName>
    </recommendedName>
    <alternativeName>
        <fullName evidence="6">30S ribosomal protein S18, chloroplastic</fullName>
    </alternativeName>
</protein>
<proteinExistence type="inferred from homology"/>
<dbReference type="GO" id="GO:0005763">
    <property type="term" value="C:mitochondrial small ribosomal subunit"/>
    <property type="evidence" value="ECO:0007669"/>
    <property type="project" value="TreeGrafter"/>
</dbReference>
<evidence type="ECO:0000256" key="4">
    <source>
        <dbReference type="ARBA" id="ARBA00023274"/>
    </source>
</evidence>
<keyword evidence="3 7" id="KW-0689">Ribosomal protein</keyword>
<reference evidence="9 10" key="1">
    <citation type="submission" date="2024-04" db="EMBL/GenBank/DDBJ databases">
        <authorList>
            <person name="Fracassetti M."/>
        </authorList>
    </citation>
    <scope>NUCLEOTIDE SEQUENCE [LARGE SCALE GENOMIC DNA]</scope>
</reference>
<evidence type="ECO:0000256" key="7">
    <source>
        <dbReference type="RuleBase" id="RU003910"/>
    </source>
</evidence>
<name>A0AAV2C7Z7_9ROSI</name>
<dbReference type="GO" id="GO:0003735">
    <property type="term" value="F:structural constituent of ribosome"/>
    <property type="evidence" value="ECO:0007669"/>
    <property type="project" value="InterPro"/>
</dbReference>
<organism evidence="9 10">
    <name type="scientific">Linum trigynum</name>
    <dbReference type="NCBI Taxonomy" id="586398"/>
    <lineage>
        <taxon>Eukaryota</taxon>
        <taxon>Viridiplantae</taxon>
        <taxon>Streptophyta</taxon>
        <taxon>Embryophyta</taxon>
        <taxon>Tracheophyta</taxon>
        <taxon>Spermatophyta</taxon>
        <taxon>Magnoliopsida</taxon>
        <taxon>eudicotyledons</taxon>
        <taxon>Gunneridae</taxon>
        <taxon>Pentapetalae</taxon>
        <taxon>rosids</taxon>
        <taxon>fabids</taxon>
        <taxon>Malpighiales</taxon>
        <taxon>Linaceae</taxon>
        <taxon>Linum</taxon>
    </lineage>
</organism>
<dbReference type="InterPro" id="IPR001648">
    <property type="entry name" value="Ribosomal_bS18"/>
</dbReference>
<evidence type="ECO:0000256" key="3">
    <source>
        <dbReference type="ARBA" id="ARBA00022980"/>
    </source>
</evidence>
<gene>
    <name evidence="9" type="ORF">LTRI10_LOCUS27</name>
</gene>
<dbReference type="EMBL" id="OZ034813">
    <property type="protein sequence ID" value="CAL1352028.1"/>
    <property type="molecule type" value="Genomic_DNA"/>
</dbReference>
<dbReference type="PANTHER" id="PTHR13479">
    <property type="entry name" value="30S RIBOSOMAL PROTEIN S18"/>
    <property type="match status" value="1"/>
</dbReference>